<feature type="domain" description="Rhodanese" evidence="1">
    <location>
        <begin position="25"/>
        <end position="113"/>
    </location>
</feature>
<reference evidence="2 3" key="1">
    <citation type="submission" date="2023-07" db="EMBL/GenBank/DDBJ databases">
        <title>Genomic Encyclopedia of Type Strains, Phase IV (KMG-IV): sequencing the most valuable type-strain genomes for metagenomic binning, comparative biology and taxonomic classification.</title>
        <authorList>
            <person name="Goeker M."/>
        </authorList>
    </citation>
    <scope>NUCLEOTIDE SEQUENCE [LARGE SCALE GENOMIC DNA]</scope>
    <source>
        <strain evidence="2 3">DSM 11549</strain>
    </source>
</reference>
<dbReference type="PROSITE" id="PS50206">
    <property type="entry name" value="RHODANESE_3"/>
    <property type="match status" value="1"/>
</dbReference>
<proteinExistence type="predicted"/>
<comment type="caution">
    <text evidence="2">The sequence shown here is derived from an EMBL/GenBank/DDBJ whole genome shotgun (WGS) entry which is preliminary data.</text>
</comment>
<dbReference type="PANTHER" id="PTHR44086:SF10">
    <property type="entry name" value="THIOSULFATE SULFURTRANSFERASE_RHODANESE-LIKE DOMAIN-CONTAINING PROTEIN 3"/>
    <property type="match status" value="1"/>
</dbReference>
<dbReference type="RefSeq" id="WP_307153662.1">
    <property type="nucleotide sequence ID" value="NZ_JAUSUK010000001.1"/>
</dbReference>
<organism evidence="2 3">
    <name type="scientific">Rhodopseudomonas julia</name>
    <dbReference type="NCBI Taxonomy" id="200617"/>
    <lineage>
        <taxon>Bacteria</taxon>
        <taxon>Pseudomonadati</taxon>
        <taxon>Pseudomonadota</taxon>
        <taxon>Alphaproteobacteria</taxon>
        <taxon>Hyphomicrobiales</taxon>
        <taxon>Nitrobacteraceae</taxon>
        <taxon>Rhodopseudomonas</taxon>
    </lineage>
</organism>
<dbReference type="InterPro" id="IPR036873">
    <property type="entry name" value="Rhodanese-like_dom_sf"/>
</dbReference>
<dbReference type="Proteomes" id="UP001230253">
    <property type="component" value="Unassembled WGS sequence"/>
</dbReference>
<dbReference type="Gene3D" id="3.40.250.10">
    <property type="entry name" value="Rhodanese-like domain"/>
    <property type="match status" value="1"/>
</dbReference>
<name>A0ABU0C759_9BRAD</name>
<evidence type="ECO:0000259" key="1">
    <source>
        <dbReference type="PROSITE" id="PS50206"/>
    </source>
</evidence>
<evidence type="ECO:0000313" key="2">
    <source>
        <dbReference type="EMBL" id="MDQ0325475.1"/>
    </source>
</evidence>
<dbReference type="Pfam" id="PF00581">
    <property type="entry name" value="Rhodanese"/>
    <property type="match status" value="1"/>
</dbReference>
<dbReference type="CDD" id="cd00158">
    <property type="entry name" value="RHOD"/>
    <property type="match status" value="1"/>
</dbReference>
<evidence type="ECO:0000313" key="3">
    <source>
        <dbReference type="Proteomes" id="UP001230253"/>
    </source>
</evidence>
<dbReference type="SUPFAM" id="SSF52821">
    <property type="entry name" value="Rhodanese/Cell cycle control phosphatase"/>
    <property type="match status" value="1"/>
</dbReference>
<dbReference type="EMBL" id="JAUSUK010000001">
    <property type="protein sequence ID" value="MDQ0325475.1"/>
    <property type="molecule type" value="Genomic_DNA"/>
</dbReference>
<sequence>MSKTENINGVPFETMTPQEVRKALDAQEIVLIDVRTPAEFAFERIPGALLAPMSELDAANLPTQSDKAVVFHCGSGKRSELVSRKAIEAGFAKAAHLEGGLAAWKQAGLPLITTDFATGQPKRVGN</sequence>
<gene>
    <name evidence="2" type="ORF">J2R99_001324</name>
</gene>
<dbReference type="InterPro" id="IPR001763">
    <property type="entry name" value="Rhodanese-like_dom"/>
</dbReference>
<keyword evidence="3" id="KW-1185">Reference proteome</keyword>
<dbReference type="SMART" id="SM00450">
    <property type="entry name" value="RHOD"/>
    <property type="match status" value="1"/>
</dbReference>
<protein>
    <submittedName>
        <fullName evidence="2">Rhodanese-related sulfurtransferase</fullName>
    </submittedName>
</protein>
<dbReference type="PANTHER" id="PTHR44086">
    <property type="entry name" value="THIOSULFATE SULFURTRANSFERASE RDL2, MITOCHONDRIAL-RELATED"/>
    <property type="match status" value="1"/>
</dbReference>
<accession>A0ABU0C759</accession>